<dbReference type="InterPro" id="IPR015004">
    <property type="entry name" value="MesX"/>
</dbReference>
<keyword evidence="2" id="KW-1185">Reference proteome</keyword>
<reference evidence="1 2" key="1">
    <citation type="submission" date="2023-08" db="EMBL/GenBank/DDBJ databases">
        <authorList>
            <person name="Joshi A."/>
            <person name="Thite S."/>
        </authorList>
    </citation>
    <scope>NUCLEOTIDE SEQUENCE [LARGE SCALE GENOMIC DNA]</scope>
    <source>
        <strain evidence="1 2">AC40</strain>
    </source>
</reference>
<dbReference type="RefSeq" id="WP_305892649.1">
    <property type="nucleotide sequence ID" value="NZ_JAUZVZ010000004.1"/>
</dbReference>
<protein>
    <submittedName>
        <fullName evidence="1">DUF1852 domain-containing protein</fullName>
    </submittedName>
</protein>
<sequence>MMNNFTFTIKSIAFDENYQPADNTRITTNFANLARGASRQQNLRKTLAMINRRFNDLAQWDNATADRYAVQLDIISVDINIEDKDHSFPAIEVLKTSMIDRKTKQRIEGIVGNNFSSYVRDYDFSVVLLEHNKNQSKFSIPDDFGELHGKLFQCFVSSQEYRHHFNKPPVICLSVSDNKTYHRTGNQHPVLGIEYQPDDSSLTEQYFKKMGLNVRYFMPAQSAAPLAFYFFGDLLNDYSNLELIGTISTMETFQKIYRPEIYNAHAAAGASYRPNLKNPEHAPTDIVYDREERSRLAVEQGRFAQEHFIKPHQSLLEQWAAQYSFSAGPFSQASFSPASFSPIQRAIA</sequence>
<comment type="caution">
    <text evidence="1">The sequence shown here is derived from an EMBL/GenBank/DDBJ whole genome shotgun (WGS) entry which is preliminary data.</text>
</comment>
<dbReference type="Proteomes" id="UP001231616">
    <property type="component" value="Unassembled WGS sequence"/>
</dbReference>
<evidence type="ECO:0000313" key="1">
    <source>
        <dbReference type="EMBL" id="MDP4535317.1"/>
    </source>
</evidence>
<evidence type="ECO:0000313" key="2">
    <source>
        <dbReference type="Proteomes" id="UP001231616"/>
    </source>
</evidence>
<gene>
    <name evidence="1" type="ORF">Q3O60_03835</name>
</gene>
<dbReference type="Pfam" id="PF08908">
    <property type="entry name" value="MesX"/>
    <property type="match status" value="1"/>
</dbReference>
<name>A0ABT9GWA6_9GAMM</name>
<dbReference type="EMBL" id="JAUZVZ010000004">
    <property type="protein sequence ID" value="MDP4535317.1"/>
    <property type="molecule type" value="Genomic_DNA"/>
</dbReference>
<accession>A0ABT9GWA6</accession>
<dbReference type="PIRSF" id="PIRSF034367">
    <property type="entry name" value="DUF1852"/>
    <property type="match status" value="1"/>
</dbReference>
<organism evidence="1 2">
    <name type="scientific">Alkalimonas collagenimarina</name>
    <dbReference type="NCBI Taxonomy" id="400390"/>
    <lineage>
        <taxon>Bacteria</taxon>
        <taxon>Pseudomonadati</taxon>
        <taxon>Pseudomonadota</taxon>
        <taxon>Gammaproteobacteria</taxon>
        <taxon>Alkalimonas</taxon>
    </lineage>
</organism>
<proteinExistence type="predicted"/>